<name>A0A9D1CKF0_9FIRM</name>
<feature type="domain" description="Tr-type G" evidence="11">
    <location>
        <begin position="206"/>
        <end position="375"/>
    </location>
</feature>
<dbReference type="InterPro" id="IPR015760">
    <property type="entry name" value="TIF_IF2"/>
</dbReference>
<gene>
    <name evidence="8 12" type="primary">infB</name>
    <name evidence="12" type="ORF">IAC85_03160</name>
</gene>
<evidence type="ECO:0000256" key="3">
    <source>
        <dbReference type="ARBA" id="ARBA00022540"/>
    </source>
</evidence>
<dbReference type="CDD" id="cd01887">
    <property type="entry name" value="IF2_eIF5B"/>
    <property type="match status" value="1"/>
</dbReference>
<dbReference type="SUPFAM" id="SSF52156">
    <property type="entry name" value="Initiation factor IF2/eIF5b, domain 3"/>
    <property type="match status" value="1"/>
</dbReference>
<comment type="subcellular location">
    <subcellularLocation>
        <location evidence="8">Cytoplasm</location>
    </subcellularLocation>
</comment>
<dbReference type="NCBIfam" id="TIGR00487">
    <property type="entry name" value="IF-2"/>
    <property type="match status" value="1"/>
</dbReference>
<dbReference type="EMBL" id="DVFU01000063">
    <property type="protein sequence ID" value="HIQ64717.1"/>
    <property type="molecule type" value="Genomic_DNA"/>
</dbReference>
<feature type="region of interest" description="G-domain" evidence="8">
    <location>
        <begin position="209"/>
        <end position="357"/>
    </location>
</feature>
<dbReference type="FunFam" id="3.40.50.10050:FF:000001">
    <property type="entry name" value="Translation initiation factor IF-2"/>
    <property type="match status" value="1"/>
</dbReference>
<dbReference type="AlphaFoldDB" id="A0A9D1CKF0"/>
<dbReference type="SUPFAM" id="SSF52540">
    <property type="entry name" value="P-loop containing nucleoside triphosphate hydrolases"/>
    <property type="match status" value="1"/>
</dbReference>
<dbReference type="Pfam" id="PF04760">
    <property type="entry name" value="IF2_N"/>
    <property type="match status" value="1"/>
</dbReference>
<dbReference type="Gene3D" id="2.40.30.10">
    <property type="entry name" value="Translation factors"/>
    <property type="match status" value="2"/>
</dbReference>
<evidence type="ECO:0000313" key="12">
    <source>
        <dbReference type="EMBL" id="HIQ64717.1"/>
    </source>
</evidence>
<comment type="caution">
    <text evidence="12">The sequence shown here is derived from an EMBL/GenBank/DDBJ whole genome shotgun (WGS) entry which is preliminary data.</text>
</comment>
<dbReference type="SUPFAM" id="SSF50447">
    <property type="entry name" value="Translation proteins"/>
    <property type="match status" value="2"/>
</dbReference>
<feature type="binding site" evidence="8">
    <location>
        <begin position="215"/>
        <end position="222"/>
    </location>
    <ligand>
        <name>GTP</name>
        <dbReference type="ChEBI" id="CHEBI:37565"/>
    </ligand>
</feature>
<evidence type="ECO:0000256" key="2">
    <source>
        <dbReference type="ARBA" id="ARBA00020675"/>
    </source>
</evidence>
<evidence type="ECO:0000259" key="11">
    <source>
        <dbReference type="PROSITE" id="PS51722"/>
    </source>
</evidence>
<dbReference type="GO" id="GO:0005829">
    <property type="term" value="C:cytosol"/>
    <property type="evidence" value="ECO:0007669"/>
    <property type="project" value="TreeGrafter"/>
</dbReference>
<keyword evidence="8" id="KW-0963">Cytoplasm</keyword>
<comment type="function">
    <text evidence="7 8 9">One of the essential components for the initiation of protein synthesis. Protects formylmethionyl-tRNA from spontaneous hydrolysis and promotes its binding to the 30S ribosomal subunits. Also involved in the hydrolysis of GTP during the formation of the 70S ribosomal complex.</text>
</comment>
<dbReference type="InterPro" id="IPR009000">
    <property type="entry name" value="Transl_B-barrel_sf"/>
</dbReference>
<evidence type="ECO:0000313" key="13">
    <source>
        <dbReference type="Proteomes" id="UP000886725"/>
    </source>
</evidence>
<dbReference type="InterPro" id="IPR023115">
    <property type="entry name" value="TIF_IF2_dom3"/>
</dbReference>
<accession>A0A9D1CKF0</accession>
<protein>
    <recommendedName>
        <fullName evidence="2 8">Translation initiation factor IF-2</fullName>
    </recommendedName>
</protein>
<evidence type="ECO:0000256" key="1">
    <source>
        <dbReference type="ARBA" id="ARBA00007733"/>
    </source>
</evidence>
<feature type="binding site" evidence="8">
    <location>
        <begin position="315"/>
        <end position="318"/>
    </location>
    <ligand>
        <name>GTP</name>
        <dbReference type="ChEBI" id="CHEBI:37565"/>
    </ligand>
</feature>
<dbReference type="InterPro" id="IPR005225">
    <property type="entry name" value="Small_GTP-bd"/>
</dbReference>
<dbReference type="Gene3D" id="3.40.50.300">
    <property type="entry name" value="P-loop containing nucleotide triphosphate hydrolases"/>
    <property type="match status" value="1"/>
</dbReference>
<comment type="similarity">
    <text evidence="1 8 9">Belongs to the TRAFAC class translation factor GTPase superfamily. Classic translation factor GTPase family. IF-2 subfamily.</text>
</comment>
<evidence type="ECO:0000256" key="4">
    <source>
        <dbReference type="ARBA" id="ARBA00022741"/>
    </source>
</evidence>
<feature type="region of interest" description="Disordered" evidence="10">
    <location>
        <begin position="76"/>
        <end position="97"/>
    </location>
</feature>
<evidence type="ECO:0000256" key="8">
    <source>
        <dbReference type="HAMAP-Rule" id="MF_00100"/>
    </source>
</evidence>
<dbReference type="FunFam" id="3.40.50.300:FF:000019">
    <property type="entry name" value="Translation initiation factor IF-2"/>
    <property type="match status" value="1"/>
</dbReference>
<organism evidence="12 13">
    <name type="scientific">Candidatus Faecenecus gallistercoris</name>
    <dbReference type="NCBI Taxonomy" id="2840793"/>
    <lineage>
        <taxon>Bacteria</taxon>
        <taxon>Bacillati</taxon>
        <taxon>Bacillota</taxon>
        <taxon>Bacillota incertae sedis</taxon>
        <taxon>Candidatus Faecenecus</taxon>
    </lineage>
</organism>
<evidence type="ECO:0000256" key="10">
    <source>
        <dbReference type="SAM" id="MobiDB-lite"/>
    </source>
</evidence>
<dbReference type="InterPro" id="IPR006847">
    <property type="entry name" value="IF2_N"/>
</dbReference>
<dbReference type="Proteomes" id="UP000886725">
    <property type="component" value="Unassembled WGS sequence"/>
</dbReference>
<dbReference type="InterPro" id="IPR044145">
    <property type="entry name" value="IF2_II"/>
</dbReference>
<keyword evidence="5 8" id="KW-0648">Protein biosynthesis</keyword>
<evidence type="ECO:0000256" key="9">
    <source>
        <dbReference type="RuleBase" id="RU000644"/>
    </source>
</evidence>
<evidence type="ECO:0000256" key="7">
    <source>
        <dbReference type="ARBA" id="ARBA00025162"/>
    </source>
</evidence>
<dbReference type="PRINTS" id="PR00315">
    <property type="entry name" value="ELONGATNFCT"/>
</dbReference>
<dbReference type="GO" id="GO:0003743">
    <property type="term" value="F:translation initiation factor activity"/>
    <property type="evidence" value="ECO:0007669"/>
    <property type="project" value="UniProtKB-UniRule"/>
</dbReference>
<dbReference type="FunFam" id="2.40.30.10:FF:000008">
    <property type="entry name" value="Translation initiation factor IF-2"/>
    <property type="match status" value="1"/>
</dbReference>
<dbReference type="HAMAP" id="MF_00100_B">
    <property type="entry name" value="IF_2_B"/>
    <property type="match status" value="1"/>
</dbReference>
<proteinExistence type="inferred from homology"/>
<feature type="binding site" evidence="8">
    <location>
        <begin position="261"/>
        <end position="265"/>
    </location>
    <ligand>
        <name>GTP</name>
        <dbReference type="ChEBI" id="CHEBI:37565"/>
    </ligand>
</feature>
<dbReference type="PANTHER" id="PTHR43381">
    <property type="entry name" value="TRANSLATION INITIATION FACTOR IF-2-RELATED"/>
    <property type="match status" value="1"/>
</dbReference>
<reference evidence="12" key="1">
    <citation type="submission" date="2020-10" db="EMBL/GenBank/DDBJ databases">
        <authorList>
            <person name="Gilroy R."/>
        </authorList>
    </citation>
    <scope>NUCLEOTIDE SEQUENCE</scope>
    <source>
        <strain evidence="12">CHK165-10780</strain>
    </source>
</reference>
<dbReference type="PROSITE" id="PS51722">
    <property type="entry name" value="G_TR_2"/>
    <property type="match status" value="1"/>
</dbReference>
<dbReference type="InterPro" id="IPR053905">
    <property type="entry name" value="EF-G-like_DII"/>
</dbReference>
<dbReference type="Pfam" id="PF11987">
    <property type="entry name" value="IF-2"/>
    <property type="match status" value="1"/>
</dbReference>
<dbReference type="Pfam" id="PF00009">
    <property type="entry name" value="GTP_EFTU"/>
    <property type="match status" value="1"/>
</dbReference>
<evidence type="ECO:0000256" key="5">
    <source>
        <dbReference type="ARBA" id="ARBA00022917"/>
    </source>
</evidence>
<evidence type="ECO:0000256" key="6">
    <source>
        <dbReference type="ARBA" id="ARBA00023134"/>
    </source>
</evidence>
<dbReference type="InterPro" id="IPR000795">
    <property type="entry name" value="T_Tr_GTP-bd_dom"/>
</dbReference>
<dbReference type="InterPro" id="IPR000178">
    <property type="entry name" value="TF_IF2_bacterial-like"/>
</dbReference>
<dbReference type="FunFam" id="2.40.30.10:FF:000007">
    <property type="entry name" value="Translation initiation factor IF-2"/>
    <property type="match status" value="1"/>
</dbReference>
<dbReference type="CDD" id="cd03702">
    <property type="entry name" value="IF2_mtIF2_II"/>
    <property type="match status" value="1"/>
</dbReference>
<dbReference type="NCBIfam" id="TIGR00231">
    <property type="entry name" value="small_GTP"/>
    <property type="match status" value="1"/>
</dbReference>
<dbReference type="CDD" id="cd03692">
    <property type="entry name" value="mtIF2_IVc"/>
    <property type="match status" value="1"/>
</dbReference>
<dbReference type="Pfam" id="PF22042">
    <property type="entry name" value="EF-G_D2"/>
    <property type="match status" value="1"/>
</dbReference>
<sequence length="702" mass="77265">MMNVKEYASDVTRSVDEILKLCKKLGIEATEDTELSEDEIVLLDNELVNIEEEEPVNEEFMEKVELEDKAEELAQEARWMQSSEKPKKKAKQPVKNENNKKFLKEKKSLYKHREKLMTNDSQSDVVYYKSGMTVSDLAHSLNVTSTELIKKLIGLGIMATLNNAIEYDVAEVLVLDYGKTLKKEETADIANFEEYEIVDDEKDLIKRPPVVTIMGHVDHGKTSLLDYIRKTNVAGGEAGGITQAIGAYQITYHGEKITFIDTPGHEAFTAMRARGAQVTDIVVIIVAADDGVMPQTKEAIDHAKAAGVPILVAINKMDKPGANPDRVLTQLNEAGLVPESWGGDTIVTNISAVTGMGVDELLDNILLVAEMKELKANPKRYATGTVLESKLDKQTGSIVTILIDNGTLRLGDPVVVGTSYGKIRTMKNDLGQQIAEALPATPVEITGLDSLPTAGDKFMAFETEKQARSISEERKERAKSKDTNRTGLSLDELFGKIQDGAKELAIVLKADVTGSEQAVKQSLEKIKVDDIHVNIIRSGVGTITESDVVLAKASNAIIIGFNVRPSAATVAAAKEAGVEIRLYNIIYKVVEELEDAMKGMLEPEYEEKVDGEAEIRKIFKFSKIGNIAGCKVTKGVVKNHDKARLVRDGIVIYDGSIASIQHEKDQVKEVKKDMECGITLENYQDIKEGDIIEAYQLVEIKR</sequence>
<dbReference type="Gene3D" id="3.40.50.10050">
    <property type="entry name" value="Translation initiation factor IF- 2, domain 3"/>
    <property type="match status" value="1"/>
</dbReference>
<keyword evidence="4 8" id="KW-0547">Nucleotide-binding</keyword>
<dbReference type="InterPro" id="IPR036925">
    <property type="entry name" value="TIF_IF2_dom3_sf"/>
</dbReference>
<keyword evidence="3 8" id="KW-0396">Initiation factor</keyword>
<reference evidence="12" key="2">
    <citation type="journal article" date="2021" name="PeerJ">
        <title>Extensive microbial diversity within the chicken gut microbiome revealed by metagenomics and culture.</title>
        <authorList>
            <person name="Gilroy R."/>
            <person name="Ravi A."/>
            <person name="Getino M."/>
            <person name="Pursley I."/>
            <person name="Horton D.L."/>
            <person name="Alikhan N.F."/>
            <person name="Baker D."/>
            <person name="Gharbi K."/>
            <person name="Hall N."/>
            <person name="Watson M."/>
            <person name="Adriaenssens E.M."/>
            <person name="Foster-Nyarko E."/>
            <person name="Jarju S."/>
            <person name="Secka A."/>
            <person name="Antonio M."/>
            <person name="Oren A."/>
            <person name="Chaudhuri R.R."/>
            <person name="La Ragione R."/>
            <person name="Hildebrand F."/>
            <person name="Pallen M.J."/>
        </authorList>
    </citation>
    <scope>NUCLEOTIDE SEQUENCE</scope>
    <source>
        <strain evidence="12">CHK165-10780</strain>
    </source>
</reference>
<dbReference type="GO" id="GO:0005525">
    <property type="term" value="F:GTP binding"/>
    <property type="evidence" value="ECO:0007669"/>
    <property type="project" value="UniProtKB-KW"/>
</dbReference>
<dbReference type="GO" id="GO:0003924">
    <property type="term" value="F:GTPase activity"/>
    <property type="evidence" value="ECO:0007669"/>
    <property type="project" value="UniProtKB-UniRule"/>
</dbReference>
<dbReference type="InterPro" id="IPR027417">
    <property type="entry name" value="P-loop_NTPase"/>
</dbReference>
<keyword evidence="6 8" id="KW-0342">GTP-binding</keyword>
<dbReference type="PANTHER" id="PTHR43381:SF5">
    <property type="entry name" value="TR-TYPE G DOMAIN-CONTAINING PROTEIN"/>
    <property type="match status" value="1"/>
</dbReference>